<dbReference type="CDD" id="cd03216">
    <property type="entry name" value="ABC_Carb_Monos_I"/>
    <property type="match status" value="1"/>
</dbReference>
<dbReference type="InterPro" id="IPR003439">
    <property type="entry name" value="ABC_transporter-like_ATP-bd"/>
</dbReference>
<dbReference type="CDD" id="cd03215">
    <property type="entry name" value="ABC_Carb_Monos_II"/>
    <property type="match status" value="1"/>
</dbReference>
<evidence type="ECO:0000256" key="6">
    <source>
        <dbReference type="ARBA" id="ARBA00022741"/>
    </source>
</evidence>
<evidence type="ECO:0000256" key="2">
    <source>
        <dbReference type="ARBA" id="ARBA00022448"/>
    </source>
</evidence>
<comment type="caution">
    <text evidence="11">The sequence shown here is derived from an EMBL/GenBank/DDBJ whole genome shotgun (WGS) entry which is preliminary data.</text>
</comment>
<dbReference type="Pfam" id="PF00005">
    <property type="entry name" value="ABC_tran"/>
    <property type="match status" value="2"/>
</dbReference>
<keyword evidence="7 11" id="KW-0067">ATP-binding</keyword>
<dbReference type="EMBL" id="WUEP01000013">
    <property type="protein sequence ID" value="NEH92977.1"/>
    <property type="molecule type" value="Genomic_DNA"/>
</dbReference>
<keyword evidence="2" id="KW-0813">Transport</keyword>
<comment type="similarity">
    <text evidence="1">Belongs to the ABC transporter superfamily.</text>
</comment>
<dbReference type="PROSITE" id="PS00211">
    <property type="entry name" value="ABC_TRANSPORTER_1"/>
    <property type="match status" value="1"/>
</dbReference>
<keyword evidence="6" id="KW-0547">Nucleotide-binding</keyword>
<dbReference type="RefSeq" id="WP_138333657.1">
    <property type="nucleotide sequence ID" value="NZ_WUEP01000013.1"/>
</dbReference>
<dbReference type="AlphaFoldDB" id="A0A6N9ZHI1"/>
<dbReference type="PROSITE" id="PS50893">
    <property type="entry name" value="ABC_TRANSPORTER_2"/>
    <property type="match status" value="2"/>
</dbReference>
<evidence type="ECO:0000256" key="5">
    <source>
        <dbReference type="ARBA" id="ARBA00022737"/>
    </source>
</evidence>
<dbReference type="InterPro" id="IPR027417">
    <property type="entry name" value="P-loop_NTPase"/>
</dbReference>
<dbReference type="SUPFAM" id="SSF52540">
    <property type="entry name" value="P-loop containing nucleoside triphosphate hydrolases"/>
    <property type="match status" value="2"/>
</dbReference>
<evidence type="ECO:0000256" key="8">
    <source>
        <dbReference type="ARBA" id="ARBA00022967"/>
    </source>
</evidence>
<dbReference type="InterPro" id="IPR050107">
    <property type="entry name" value="ABC_carbohydrate_import_ATPase"/>
</dbReference>
<keyword evidence="3" id="KW-1003">Cell membrane</keyword>
<dbReference type="PANTHER" id="PTHR43790">
    <property type="entry name" value="CARBOHYDRATE TRANSPORT ATP-BINDING PROTEIN MG119-RELATED"/>
    <property type="match status" value="1"/>
</dbReference>
<evidence type="ECO:0000256" key="1">
    <source>
        <dbReference type="ARBA" id="ARBA00005417"/>
    </source>
</evidence>
<protein>
    <submittedName>
        <fullName evidence="11">ATP-binding cassette domain-containing protein</fullName>
    </submittedName>
</protein>
<gene>
    <name evidence="11" type="ORF">GR206_18420</name>
</gene>
<dbReference type="InterPro" id="IPR003593">
    <property type="entry name" value="AAA+_ATPase"/>
</dbReference>
<reference evidence="11 12" key="1">
    <citation type="submission" date="2019-12" db="EMBL/GenBank/DDBJ databases">
        <title>Rhizobium genotypes associated with high levels of biological nitrogen fixation by grain legumes in a temperate-maritime cropping system.</title>
        <authorList>
            <person name="Maluk M."/>
            <person name="Francesc Ferrando Molina F."/>
            <person name="Lopez Del Egido L."/>
            <person name="Lafos M."/>
            <person name="Langarica-Fuentes A."/>
            <person name="Gebre Yohannes G."/>
            <person name="Young M.W."/>
            <person name="Martin P."/>
            <person name="Gantlett R."/>
            <person name="Kenicer G."/>
            <person name="Hawes C."/>
            <person name="Begg G.S."/>
            <person name="Quilliam R.S."/>
            <person name="Squire G.R."/>
            <person name="Poole P.S."/>
            <person name="Young P.W."/>
            <person name="Iannetta P.M."/>
            <person name="James E.K."/>
        </authorList>
    </citation>
    <scope>NUCLEOTIDE SEQUENCE [LARGE SCALE GENOMIC DNA]</scope>
    <source>
        <strain evidence="11 12">JHI2449</strain>
    </source>
</reference>
<organism evidence="11 12">
    <name type="scientific">Rhizobium laguerreae</name>
    <dbReference type="NCBI Taxonomy" id="1076926"/>
    <lineage>
        <taxon>Bacteria</taxon>
        <taxon>Pseudomonadati</taxon>
        <taxon>Pseudomonadota</taxon>
        <taxon>Alphaproteobacteria</taxon>
        <taxon>Hyphomicrobiales</taxon>
        <taxon>Rhizobiaceae</taxon>
        <taxon>Rhizobium/Agrobacterium group</taxon>
        <taxon>Rhizobium</taxon>
    </lineage>
</organism>
<evidence type="ECO:0000256" key="3">
    <source>
        <dbReference type="ARBA" id="ARBA00022475"/>
    </source>
</evidence>
<evidence type="ECO:0000259" key="10">
    <source>
        <dbReference type="PROSITE" id="PS50893"/>
    </source>
</evidence>
<accession>A0A6N9ZHI1</accession>
<dbReference type="Proteomes" id="UP000468864">
    <property type="component" value="Unassembled WGS sequence"/>
</dbReference>
<dbReference type="GO" id="GO:0005524">
    <property type="term" value="F:ATP binding"/>
    <property type="evidence" value="ECO:0007669"/>
    <property type="project" value="UniProtKB-KW"/>
</dbReference>
<keyword evidence="8" id="KW-1278">Translocase</keyword>
<keyword evidence="4" id="KW-0762">Sugar transport</keyword>
<dbReference type="SMART" id="SM00382">
    <property type="entry name" value="AAA"/>
    <property type="match status" value="2"/>
</dbReference>
<dbReference type="GO" id="GO:0016887">
    <property type="term" value="F:ATP hydrolysis activity"/>
    <property type="evidence" value="ECO:0007669"/>
    <property type="project" value="InterPro"/>
</dbReference>
<name>A0A6N9ZHI1_9HYPH</name>
<evidence type="ECO:0000256" key="4">
    <source>
        <dbReference type="ARBA" id="ARBA00022597"/>
    </source>
</evidence>
<evidence type="ECO:0000256" key="7">
    <source>
        <dbReference type="ARBA" id="ARBA00022840"/>
    </source>
</evidence>
<proteinExistence type="inferred from homology"/>
<sequence length="494" mass="53446">MTTFLELTHVSKHFGGVRALRDVDLSLEAGEVHCLVGENGSGKSTLIKIIAGVQAPDPGGSIVLEGREHSRLDPILSTKSGIQVIYQDLSLFPNMSVAENIAIGSHMGLPRLANWNRINDIAAKAMARINVNLDLETMVSDLSIANRQLVAICRAMAADAKLVIMDEPTASLTRHEVDSLLRVVNDLKSRDICTVFVSHRLDEVMEIAERVTVLRDGGKVGTFDASEITSRRLETLMTGHEFHYAPPRPGGEAAEVVLAVRNLTRPGHYEDISFDIRKGEIVGLTGLLGSGRTELALSIFGMNPPSRGTIEVSGKPLIASSNRVAIASGVAYVPEDRLMLGLALGQPISANILATVLDSLASKFGLINPAKRVAAADDWIVRLNTKVSDLENPVGTLSGGNQQRVVLGKWMATKPRVLILDSPTVGVDIKAKDGIYEIVHRLAAEGVGVLLISDEAQEVFYHTHRVLVMRQGRLVSEVHPLSSTERNLQEEIYA</sequence>
<keyword evidence="9" id="KW-0472">Membrane</keyword>
<evidence type="ECO:0000313" key="12">
    <source>
        <dbReference type="Proteomes" id="UP000468864"/>
    </source>
</evidence>
<dbReference type="PANTHER" id="PTHR43790:SF1">
    <property type="entry name" value="XYLOSE IMPORT ATP-BINDING PROTEIN XYLG"/>
    <property type="match status" value="1"/>
</dbReference>
<evidence type="ECO:0000256" key="9">
    <source>
        <dbReference type="ARBA" id="ARBA00023136"/>
    </source>
</evidence>
<feature type="domain" description="ABC transporter" evidence="10">
    <location>
        <begin position="251"/>
        <end position="494"/>
    </location>
</feature>
<dbReference type="InterPro" id="IPR017871">
    <property type="entry name" value="ABC_transporter-like_CS"/>
</dbReference>
<feature type="domain" description="ABC transporter" evidence="10">
    <location>
        <begin position="5"/>
        <end position="241"/>
    </location>
</feature>
<evidence type="ECO:0000313" key="11">
    <source>
        <dbReference type="EMBL" id="NEH92977.1"/>
    </source>
</evidence>
<keyword evidence="5" id="KW-0677">Repeat</keyword>
<dbReference type="Gene3D" id="3.40.50.300">
    <property type="entry name" value="P-loop containing nucleotide triphosphate hydrolases"/>
    <property type="match status" value="2"/>
</dbReference>